<evidence type="ECO:0000313" key="3">
    <source>
        <dbReference type="EMBL" id="RCV46430.1"/>
    </source>
</evidence>
<gene>
    <name evidence="3" type="ORF">SETIT_9G531200v2</name>
</gene>
<evidence type="ECO:0000256" key="1">
    <source>
        <dbReference type="SAM" id="MobiDB-lite"/>
    </source>
</evidence>
<name>A0A368SXJ3_SETIT</name>
<dbReference type="EMBL" id="CM003536">
    <property type="protein sequence ID" value="RCV46430.1"/>
    <property type="molecule type" value="Genomic_DNA"/>
</dbReference>
<sequence>MTPARRGLSFIPTRRRRSPAARALLLPISRAELPFLPAGGSASLLRRHLLTGVAAESDGGQIEEGRPRGGRNPELGSMEVNPLLQIHGNRKMEGLRRYKAREGVRLEKRWKAVGCKFFIILVWPFILILQFIV</sequence>
<feature type="transmembrane region" description="Helical" evidence="2">
    <location>
        <begin position="113"/>
        <end position="132"/>
    </location>
</feature>
<protein>
    <submittedName>
        <fullName evidence="3">Uncharacterized protein</fullName>
    </submittedName>
</protein>
<keyword evidence="2" id="KW-0812">Transmembrane</keyword>
<dbReference type="AlphaFoldDB" id="A0A368SXJ3"/>
<feature type="region of interest" description="Disordered" evidence="1">
    <location>
        <begin position="56"/>
        <end position="77"/>
    </location>
</feature>
<accession>A0A368SXJ3</accession>
<reference evidence="3" key="1">
    <citation type="journal article" date="2012" name="Nat. Biotechnol.">
        <title>Reference genome sequence of the model plant Setaria.</title>
        <authorList>
            <person name="Bennetzen J.L."/>
            <person name="Schmutz J."/>
            <person name="Wang H."/>
            <person name="Percifield R."/>
            <person name="Hawkins J."/>
            <person name="Pontaroli A.C."/>
            <person name="Estep M."/>
            <person name="Feng L."/>
            <person name="Vaughn J.N."/>
            <person name="Grimwood J."/>
            <person name="Jenkins J."/>
            <person name="Barry K."/>
            <person name="Lindquist E."/>
            <person name="Hellsten U."/>
            <person name="Deshpande S."/>
            <person name="Wang X."/>
            <person name="Wu X."/>
            <person name="Mitros T."/>
            <person name="Triplett J."/>
            <person name="Yang X."/>
            <person name="Ye C.Y."/>
            <person name="Mauro-Herrera M."/>
            <person name="Wang L."/>
            <person name="Li P."/>
            <person name="Sharma M."/>
            <person name="Sharma R."/>
            <person name="Ronald P.C."/>
            <person name="Panaud O."/>
            <person name="Kellogg E.A."/>
            <person name="Brutnell T.P."/>
            <person name="Doust A.N."/>
            <person name="Tuskan G.A."/>
            <person name="Rokhsar D."/>
            <person name="Devos K.M."/>
        </authorList>
    </citation>
    <scope>NUCLEOTIDE SEQUENCE [LARGE SCALE GENOMIC DNA]</scope>
    <source>
        <strain evidence="3">Yugu1</strain>
    </source>
</reference>
<organism evidence="3">
    <name type="scientific">Setaria italica</name>
    <name type="common">Foxtail millet</name>
    <name type="synonym">Panicum italicum</name>
    <dbReference type="NCBI Taxonomy" id="4555"/>
    <lineage>
        <taxon>Eukaryota</taxon>
        <taxon>Viridiplantae</taxon>
        <taxon>Streptophyta</taxon>
        <taxon>Embryophyta</taxon>
        <taxon>Tracheophyta</taxon>
        <taxon>Spermatophyta</taxon>
        <taxon>Magnoliopsida</taxon>
        <taxon>Liliopsida</taxon>
        <taxon>Poales</taxon>
        <taxon>Poaceae</taxon>
        <taxon>PACMAD clade</taxon>
        <taxon>Panicoideae</taxon>
        <taxon>Panicodae</taxon>
        <taxon>Paniceae</taxon>
        <taxon>Cenchrinae</taxon>
        <taxon>Setaria</taxon>
    </lineage>
</organism>
<evidence type="ECO:0000256" key="2">
    <source>
        <dbReference type="SAM" id="Phobius"/>
    </source>
</evidence>
<proteinExistence type="predicted"/>
<keyword evidence="2" id="KW-1133">Transmembrane helix</keyword>
<reference evidence="3" key="2">
    <citation type="submission" date="2015-07" db="EMBL/GenBank/DDBJ databases">
        <authorList>
            <person name="Noorani M."/>
        </authorList>
    </citation>
    <scope>NUCLEOTIDE SEQUENCE</scope>
    <source>
        <strain evidence="3">Yugu1</strain>
    </source>
</reference>
<keyword evidence="2" id="KW-0472">Membrane</keyword>